<proteinExistence type="predicted"/>
<reference evidence="1" key="1">
    <citation type="submission" date="2020-01" db="EMBL/GenBank/DDBJ databases">
        <authorList>
            <person name="Feng Z.H.Z."/>
        </authorList>
    </citation>
    <scope>NUCLEOTIDE SEQUENCE</scope>
    <source>
        <strain evidence="1">CBS107.38</strain>
    </source>
</reference>
<reference evidence="1" key="2">
    <citation type="submission" date="2020-08" db="EMBL/GenBank/DDBJ databases">
        <title>Draft Genome Sequence of Cumin Blight Pathogen Alternaria burnsii.</title>
        <authorList>
            <person name="Feng Z."/>
        </authorList>
    </citation>
    <scope>NUCLEOTIDE SEQUENCE</scope>
    <source>
        <strain evidence="1">CBS107.38</strain>
    </source>
</reference>
<sequence length="224" mass="25406">MLWHGRSNYDNGLERYYTKKPKKWRAPSWSWASIEGPIAFYRPYNVETLEGGTNSPRCRVEIISAECSPSSLDPTGTVATGSLVIKGSGHLTRLKHAEDCTGHGTQHYTVVPTGLKSFSRHSNFTVDGEEAEVDYDLIEQGLMEENSDMSIYRLYIGGRSHAQRVFRLSEGDYISASFFRTWCLLLHCVNGNIFKRVGFLVHDHYNGDETSIWNNLEDCMITII</sequence>
<dbReference type="EMBL" id="JAAABM010000024">
    <property type="protein sequence ID" value="KAF7671157.1"/>
    <property type="molecule type" value="Genomic_DNA"/>
</dbReference>
<keyword evidence="2" id="KW-1185">Reference proteome</keyword>
<name>A0A8H7AWV5_9PLEO</name>
<comment type="caution">
    <text evidence="1">The sequence shown here is derived from an EMBL/GenBank/DDBJ whole genome shotgun (WGS) entry which is preliminary data.</text>
</comment>
<dbReference type="GeneID" id="62208943"/>
<evidence type="ECO:0000313" key="2">
    <source>
        <dbReference type="Proteomes" id="UP000596902"/>
    </source>
</evidence>
<accession>A0A8H7AWV5</accession>
<dbReference type="RefSeq" id="XP_038781535.1">
    <property type="nucleotide sequence ID" value="XM_038935765.1"/>
</dbReference>
<dbReference type="Proteomes" id="UP000596902">
    <property type="component" value="Unassembled WGS sequence"/>
</dbReference>
<gene>
    <name evidence="1" type="ORF">GT037_010718</name>
</gene>
<evidence type="ECO:0000313" key="1">
    <source>
        <dbReference type="EMBL" id="KAF7671157.1"/>
    </source>
</evidence>
<dbReference type="AlphaFoldDB" id="A0A8H7AWV5"/>
<organism evidence="1 2">
    <name type="scientific">Alternaria burnsii</name>
    <dbReference type="NCBI Taxonomy" id="1187904"/>
    <lineage>
        <taxon>Eukaryota</taxon>
        <taxon>Fungi</taxon>
        <taxon>Dikarya</taxon>
        <taxon>Ascomycota</taxon>
        <taxon>Pezizomycotina</taxon>
        <taxon>Dothideomycetes</taxon>
        <taxon>Pleosporomycetidae</taxon>
        <taxon>Pleosporales</taxon>
        <taxon>Pleosporineae</taxon>
        <taxon>Pleosporaceae</taxon>
        <taxon>Alternaria</taxon>
        <taxon>Alternaria sect. Alternaria</taxon>
    </lineage>
</organism>
<protein>
    <submittedName>
        <fullName evidence="1">Uncharacterized protein</fullName>
    </submittedName>
</protein>